<dbReference type="PANTHER" id="PTHR43491:SF1">
    <property type="entry name" value="UDP-N-ACETYL-D-MANNOSAMINE DEHYDROGENASE"/>
    <property type="match status" value="1"/>
</dbReference>
<dbReference type="InterPro" id="IPR001732">
    <property type="entry name" value="UDP-Glc/GDP-Man_DH_N"/>
</dbReference>
<evidence type="ECO:0000256" key="3">
    <source>
        <dbReference type="PIRNR" id="PIRNR000124"/>
    </source>
</evidence>
<dbReference type="PIRSF" id="PIRSF500136">
    <property type="entry name" value="UDP_ManNAc_DH"/>
    <property type="match status" value="1"/>
</dbReference>
<dbReference type="Pfam" id="PF03721">
    <property type="entry name" value="UDPG_MGDP_dh_N"/>
    <property type="match status" value="1"/>
</dbReference>
<dbReference type="SUPFAM" id="SSF48179">
    <property type="entry name" value="6-phosphogluconate dehydrogenase C-terminal domain-like"/>
    <property type="match status" value="1"/>
</dbReference>
<feature type="transmembrane region" description="Helical" evidence="4">
    <location>
        <begin position="12"/>
        <end position="36"/>
    </location>
</feature>
<dbReference type="SUPFAM" id="SSF52413">
    <property type="entry name" value="UDP-glucose/GDP-mannose dehydrogenase C-terminal domain"/>
    <property type="match status" value="1"/>
</dbReference>
<keyword evidence="4" id="KW-0472">Membrane</keyword>
<keyword evidence="4" id="KW-1133">Transmembrane helix</keyword>
<dbReference type="RefSeq" id="WP_185374191.1">
    <property type="nucleotide sequence ID" value="NZ_JAARNB010000004.1"/>
</dbReference>
<dbReference type="SUPFAM" id="SSF51735">
    <property type="entry name" value="NAD(P)-binding Rossmann-fold domains"/>
    <property type="match status" value="1"/>
</dbReference>
<dbReference type="Proteomes" id="UP000532866">
    <property type="component" value="Unassembled WGS sequence"/>
</dbReference>
<dbReference type="EMBL" id="JAAROL010000004">
    <property type="protein sequence ID" value="MBC1332472.1"/>
    <property type="molecule type" value="Genomic_DNA"/>
</dbReference>
<evidence type="ECO:0000256" key="2">
    <source>
        <dbReference type="ARBA" id="ARBA00023027"/>
    </source>
</evidence>
<organism evidence="6 7">
    <name type="scientific">Listeria booriae</name>
    <dbReference type="NCBI Taxonomy" id="1552123"/>
    <lineage>
        <taxon>Bacteria</taxon>
        <taxon>Bacillati</taxon>
        <taxon>Bacillota</taxon>
        <taxon>Bacilli</taxon>
        <taxon>Bacillales</taxon>
        <taxon>Listeriaceae</taxon>
        <taxon>Listeria</taxon>
    </lineage>
</organism>
<dbReference type="GO" id="GO:0016616">
    <property type="term" value="F:oxidoreductase activity, acting on the CH-OH group of donors, NAD or NADP as acceptor"/>
    <property type="evidence" value="ECO:0007669"/>
    <property type="project" value="InterPro"/>
</dbReference>
<dbReference type="InterPro" id="IPR036220">
    <property type="entry name" value="UDP-Glc/GDP-Man_DH_C_sf"/>
</dbReference>
<dbReference type="PANTHER" id="PTHR43491">
    <property type="entry name" value="UDP-N-ACETYL-D-MANNOSAMINE DEHYDROGENASE"/>
    <property type="match status" value="1"/>
</dbReference>
<accession>A0A7X0WEI2</accession>
<dbReference type="GO" id="GO:0016628">
    <property type="term" value="F:oxidoreductase activity, acting on the CH-CH group of donors, NAD or NADP as acceptor"/>
    <property type="evidence" value="ECO:0007669"/>
    <property type="project" value="InterPro"/>
</dbReference>
<evidence type="ECO:0000259" key="5">
    <source>
        <dbReference type="SMART" id="SM00984"/>
    </source>
</evidence>
<keyword evidence="4" id="KW-0812">Transmembrane</keyword>
<proteinExistence type="inferred from homology"/>
<dbReference type="InterPro" id="IPR017476">
    <property type="entry name" value="UDP-Glc/GDP-Man"/>
</dbReference>
<feature type="domain" description="UDP-glucose/GDP-mannose dehydrogenase C-terminal" evidence="5">
    <location>
        <begin position="332"/>
        <end position="428"/>
    </location>
</feature>
<evidence type="ECO:0000313" key="6">
    <source>
        <dbReference type="EMBL" id="MBC1332472.1"/>
    </source>
</evidence>
<dbReference type="InterPro" id="IPR028359">
    <property type="entry name" value="UDP_ManNAc/GlcNAc_DH"/>
</dbReference>
<dbReference type="GO" id="GO:0051287">
    <property type="term" value="F:NAD binding"/>
    <property type="evidence" value="ECO:0007669"/>
    <property type="project" value="InterPro"/>
</dbReference>
<dbReference type="InterPro" id="IPR014026">
    <property type="entry name" value="UDP-Glc/GDP-Man_DH_dimer"/>
</dbReference>
<dbReference type="AlphaFoldDB" id="A0A7X0WEI2"/>
<name>A0A7X0WEI2_9LIST</name>
<dbReference type="GO" id="GO:0000271">
    <property type="term" value="P:polysaccharide biosynthetic process"/>
    <property type="evidence" value="ECO:0007669"/>
    <property type="project" value="InterPro"/>
</dbReference>
<protein>
    <submittedName>
        <fullName evidence="6">Nucleotide sugar dehydrogenase</fullName>
    </submittedName>
</protein>
<reference evidence="6 7" key="1">
    <citation type="submission" date="2020-03" db="EMBL/GenBank/DDBJ databases">
        <title>Soil Listeria distribution.</title>
        <authorList>
            <person name="Liao J."/>
            <person name="Wiedmann M."/>
        </authorList>
    </citation>
    <scope>NUCLEOTIDE SEQUENCE [LARGE SCALE GENOMIC DNA]</scope>
    <source>
        <strain evidence="6 7">FSL L7-1833</strain>
    </source>
</reference>
<keyword evidence="2" id="KW-0520">NAD</keyword>
<dbReference type="SMART" id="SM00984">
    <property type="entry name" value="UDPG_MGDP_dh_C"/>
    <property type="match status" value="1"/>
</dbReference>
<dbReference type="Pfam" id="PF00984">
    <property type="entry name" value="UDPG_MGDP_dh"/>
    <property type="match status" value="1"/>
</dbReference>
<keyword evidence="1" id="KW-0560">Oxidoreductase</keyword>
<dbReference type="InterPro" id="IPR014027">
    <property type="entry name" value="UDP-Glc/GDP-Man_DH_C"/>
</dbReference>
<dbReference type="Pfam" id="PF03720">
    <property type="entry name" value="UDPG_MGDP_dh_C"/>
    <property type="match status" value="1"/>
</dbReference>
<sequence length="435" mass="48233">MTLNKQILLDKIAIKNATIAVLGLGYVGLPLAIAFAEKGFQTIGFDISRQAVKRLQSGCSTVMDMSDVRVQRMLACGLFDATNEEERLADADVFIICVPTPLNASHEPDVTSIRASVQSIQRQVKRAAVVSLESTTYPGCTKEMILEPLVNAGLVLDEELFVCFSPERIDPGNKMYQTENTPKVLGGVSGASIQLGTAIYEQIIDTVIPVSSTEVAEMSKLLENTFRCINIAFMNEMSLLCDRLNIDIWETLDAAETKPFGFMRFNPGPGVGGHCIPLDPMYLSWKAKQANFFSRFIETAQDINSNMPKEVVNKAVKLLNEARKAVNGSRVLLMGMSYKKDINDLRESPSLAIYEELKRLGAEVQYCDPYVASFLDKQNVRVYGEALSTVQFHQYDLVILLTNHSDFKMAKISEQAANLLDTRNMVKNSLPKVFA</sequence>
<dbReference type="InterPro" id="IPR036291">
    <property type="entry name" value="NAD(P)-bd_dom_sf"/>
</dbReference>
<evidence type="ECO:0000256" key="4">
    <source>
        <dbReference type="SAM" id="Phobius"/>
    </source>
</evidence>
<comment type="caution">
    <text evidence="6">The sequence shown here is derived from an EMBL/GenBank/DDBJ whole genome shotgun (WGS) entry which is preliminary data.</text>
</comment>
<comment type="similarity">
    <text evidence="3">Belongs to the UDP-glucose/GDP-mannose dehydrogenase family.</text>
</comment>
<dbReference type="NCBIfam" id="TIGR03026">
    <property type="entry name" value="NDP-sugDHase"/>
    <property type="match status" value="1"/>
</dbReference>
<dbReference type="InterPro" id="IPR008927">
    <property type="entry name" value="6-PGluconate_DH-like_C_sf"/>
</dbReference>
<gene>
    <name evidence="6" type="ORF">HB759_11055</name>
</gene>
<evidence type="ECO:0000313" key="7">
    <source>
        <dbReference type="Proteomes" id="UP000532866"/>
    </source>
</evidence>
<evidence type="ECO:0000256" key="1">
    <source>
        <dbReference type="ARBA" id="ARBA00023002"/>
    </source>
</evidence>
<dbReference type="Gene3D" id="3.40.50.720">
    <property type="entry name" value="NAD(P)-binding Rossmann-like Domain"/>
    <property type="match status" value="2"/>
</dbReference>
<dbReference type="PIRSF" id="PIRSF000124">
    <property type="entry name" value="UDPglc_GDPman_dh"/>
    <property type="match status" value="1"/>
</dbReference>